<dbReference type="EMBL" id="SLTU01000003">
    <property type="protein sequence ID" value="TDA71991.1"/>
    <property type="molecule type" value="Genomic_DNA"/>
</dbReference>
<evidence type="ECO:0000313" key="15">
    <source>
        <dbReference type="Proteomes" id="UP000481700"/>
    </source>
</evidence>
<dbReference type="Proteomes" id="UP000441162">
    <property type="component" value="Unassembled WGS sequence"/>
</dbReference>
<evidence type="ECO:0000313" key="6">
    <source>
        <dbReference type="EMBL" id="RGV80792.1"/>
    </source>
</evidence>
<dbReference type="Proteomes" id="UP000481616">
    <property type="component" value="Unassembled WGS sequence"/>
</dbReference>
<dbReference type="Proteomes" id="UP000294834">
    <property type="component" value="Unassembled WGS sequence"/>
</dbReference>
<evidence type="ECO:0000313" key="13">
    <source>
        <dbReference type="Proteomes" id="UP000441162"/>
    </source>
</evidence>
<comment type="caution">
    <text evidence="3">The sequence shown here is derived from an EMBL/GenBank/DDBJ whole genome shotgun (WGS) entry which is preliminary data.</text>
</comment>
<dbReference type="EMBL" id="VVZA01000009">
    <property type="protein sequence ID" value="KAA5404784.1"/>
    <property type="molecule type" value="Genomic_DNA"/>
</dbReference>
<reference evidence="12 13" key="2">
    <citation type="journal article" date="2019" name="Nat. Med.">
        <title>A library of human gut bacterial isolates paired with longitudinal multiomics data enables mechanistic microbiome research.</title>
        <authorList>
            <person name="Poyet M."/>
            <person name="Groussin M."/>
            <person name="Gibbons S.M."/>
            <person name="Avila-Pacheco J."/>
            <person name="Jiang X."/>
            <person name="Kearney S.M."/>
            <person name="Perrotta A.R."/>
            <person name="Berdy B."/>
            <person name="Zhao S."/>
            <person name="Lieberman T.D."/>
            <person name="Swanson P.K."/>
            <person name="Smith M."/>
            <person name="Roesemann S."/>
            <person name="Alexander J.E."/>
            <person name="Rich S.A."/>
            <person name="Livny J."/>
            <person name="Vlamakis H."/>
            <person name="Clish C."/>
            <person name="Bullock K."/>
            <person name="Deik A."/>
            <person name="Scott J."/>
            <person name="Pierce K.A."/>
            <person name="Xavier R.J."/>
            <person name="Alm E.J."/>
        </authorList>
    </citation>
    <scope>NUCLEOTIDE SEQUENCE [LARGE SCALE GENOMIC DNA]</scope>
    <source>
        <strain evidence="4 14">BIOML-A1</strain>
        <strain evidence="2 15">BIOML-A25</strain>
        <strain evidence="5 13">BIOML-A4</strain>
        <strain evidence="3 12">BIOML-A5</strain>
    </source>
</reference>
<evidence type="ECO:0000313" key="3">
    <source>
        <dbReference type="EMBL" id="KAA5384342.1"/>
    </source>
</evidence>
<keyword evidence="1" id="KW-0812">Transmembrane</keyword>
<dbReference type="EMBL" id="VVZV01000002">
    <property type="protein sequence ID" value="KAA5323918.1"/>
    <property type="molecule type" value="Genomic_DNA"/>
</dbReference>
<evidence type="ECO:0000256" key="1">
    <source>
        <dbReference type="SAM" id="Phobius"/>
    </source>
</evidence>
<evidence type="ECO:0000313" key="9">
    <source>
        <dbReference type="Proteomes" id="UP000283678"/>
    </source>
</evidence>
<dbReference type="EMBL" id="SLTX01000002">
    <property type="protein sequence ID" value="TDB03374.1"/>
    <property type="molecule type" value="Genomic_DNA"/>
</dbReference>
<accession>A0A1Y3ZCZ2</accession>
<evidence type="ECO:0000313" key="2">
    <source>
        <dbReference type="EMBL" id="KAA5323918.1"/>
    </source>
</evidence>
<dbReference type="Proteomes" id="UP000294527">
    <property type="component" value="Unassembled WGS sequence"/>
</dbReference>
<evidence type="ECO:0000313" key="12">
    <source>
        <dbReference type="Proteomes" id="UP000347681"/>
    </source>
</evidence>
<keyword evidence="1" id="KW-0472">Membrane</keyword>
<name>A0A1Y3ZCZ2_9BACT</name>
<evidence type="ECO:0000313" key="4">
    <source>
        <dbReference type="EMBL" id="KAA5397435.1"/>
    </source>
</evidence>
<feature type="transmembrane region" description="Helical" evidence="1">
    <location>
        <begin position="20"/>
        <end position="39"/>
    </location>
</feature>
<evidence type="ECO:0000313" key="11">
    <source>
        <dbReference type="Proteomes" id="UP000294834"/>
    </source>
</evidence>
<evidence type="ECO:0000313" key="8">
    <source>
        <dbReference type="EMBL" id="TDB03374.1"/>
    </source>
</evidence>
<dbReference type="EMBL" id="QRZL01000002">
    <property type="protein sequence ID" value="RGV80792.1"/>
    <property type="molecule type" value="Genomic_DNA"/>
</dbReference>
<protein>
    <submittedName>
        <fullName evidence="3">Uncharacterized protein</fullName>
    </submittedName>
</protein>
<reference evidence="6 9" key="1">
    <citation type="submission" date="2018-08" db="EMBL/GenBank/DDBJ databases">
        <title>A genome reference for cultivated species of the human gut microbiota.</title>
        <authorList>
            <person name="Zou Y."/>
            <person name="Xue W."/>
            <person name="Luo G."/>
        </authorList>
    </citation>
    <scope>NUCLEOTIDE SEQUENCE [LARGE SCALE GENOMIC DNA]</scope>
    <source>
        <strain evidence="6 9">AF14-1AC</strain>
    </source>
</reference>
<reference evidence="10 11" key="3">
    <citation type="journal article" date="2019" name="Nat. Microbiol.">
        <title>Genomic variation and strain-specific functional adaptation in the human gut microbiome during early life.</title>
        <authorList>
            <person name="Vatanen T."/>
            <person name="Plichta D.R."/>
            <person name="Somani J."/>
            <person name="Munch P.C."/>
            <person name="Arthur T.D."/>
            <person name="Hall A.B."/>
            <person name="Rudolf S."/>
            <person name="Oakeley E.J."/>
            <person name="Ke X."/>
            <person name="Young R.A."/>
            <person name="Haiser H.J."/>
            <person name="Kolde R."/>
            <person name="Yassour M."/>
            <person name="Luopajarvi K."/>
            <person name="Siljander H."/>
            <person name="Virtanen S.M."/>
            <person name="Ilonen J."/>
            <person name="Uibo R."/>
            <person name="Tillmann V."/>
            <person name="Mokurov S."/>
            <person name="Dorshakova N."/>
            <person name="Porter J.A."/>
            <person name="McHardy A.C."/>
            <person name="Lahdesmaki H."/>
            <person name="Vlamakis H."/>
            <person name="Huttenhower C."/>
            <person name="Knip M."/>
            <person name="Xavier R.J."/>
        </authorList>
    </citation>
    <scope>NUCLEOTIDE SEQUENCE [LARGE SCALE GENOMIC DNA]</scope>
    <source>
        <strain evidence="7 10">RJX1047</strain>
        <strain evidence="8 11">RJX1052</strain>
    </source>
</reference>
<evidence type="ECO:0000313" key="7">
    <source>
        <dbReference type="EMBL" id="TDA71991.1"/>
    </source>
</evidence>
<dbReference type="Proteomes" id="UP000283678">
    <property type="component" value="Unassembled WGS sequence"/>
</dbReference>
<dbReference type="AlphaFoldDB" id="A0A1Y3ZCZ2"/>
<dbReference type="Proteomes" id="UP000481700">
    <property type="component" value="Unassembled WGS sequence"/>
</dbReference>
<evidence type="ECO:0000313" key="10">
    <source>
        <dbReference type="Proteomes" id="UP000294527"/>
    </source>
</evidence>
<evidence type="ECO:0000313" key="5">
    <source>
        <dbReference type="EMBL" id="KAA5404784.1"/>
    </source>
</evidence>
<dbReference type="Proteomes" id="UP000347681">
    <property type="component" value="Unassembled WGS sequence"/>
</dbReference>
<dbReference type="EMBL" id="VVZB01000003">
    <property type="protein sequence ID" value="KAA5384342.1"/>
    <property type="molecule type" value="Genomic_DNA"/>
</dbReference>
<proteinExistence type="predicted"/>
<dbReference type="EMBL" id="VVYY01000009">
    <property type="protein sequence ID" value="KAA5397435.1"/>
    <property type="molecule type" value="Genomic_DNA"/>
</dbReference>
<evidence type="ECO:0000313" key="14">
    <source>
        <dbReference type="Proteomes" id="UP000481616"/>
    </source>
</evidence>
<gene>
    <name evidence="6" type="ORF">DWW04_03815</name>
    <name evidence="7" type="ORF">E1I98_24325</name>
    <name evidence="8" type="ORF">E1J06_19485</name>
    <name evidence="5" type="ORF">F2Y51_12470</name>
    <name evidence="4" type="ORF">F2Y58_11985</name>
    <name evidence="3" type="ORF">F2Y61_08665</name>
    <name evidence="2" type="ORF">F2Z07_02415</name>
</gene>
<keyword evidence="1" id="KW-1133">Transmembrane helix</keyword>
<organism evidence="3 12">
    <name type="scientific">Phocaeicola dorei</name>
    <dbReference type="NCBI Taxonomy" id="357276"/>
    <lineage>
        <taxon>Bacteria</taxon>
        <taxon>Pseudomonadati</taxon>
        <taxon>Bacteroidota</taxon>
        <taxon>Bacteroidia</taxon>
        <taxon>Bacteroidales</taxon>
        <taxon>Bacteroidaceae</taxon>
        <taxon>Phocaeicola</taxon>
    </lineage>
</organism>
<sequence length="77" mass="8379">MKSQMIEGMMRCFIAERGIVMFICMFVGGFVNSLIYSLLVSYNTGVLGVCSLSVAFQSSSYVVFTLIFSAPTGKVSI</sequence>
<feature type="transmembrane region" description="Helical" evidence="1">
    <location>
        <begin position="45"/>
        <end position="68"/>
    </location>
</feature>